<gene>
    <name evidence="1" type="ORF">FA95DRAFT_1296763</name>
</gene>
<proteinExistence type="predicted"/>
<name>A0ACB8RTB7_9AGAM</name>
<dbReference type="EMBL" id="MU275913">
    <property type="protein sequence ID" value="KAI0047001.1"/>
    <property type="molecule type" value="Genomic_DNA"/>
</dbReference>
<dbReference type="Proteomes" id="UP000814033">
    <property type="component" value="Unassembled WGS sequence"/>
</dbReference>
<sequence>MTVFNLFNLYIHTTVKYTVDDSGFVGSQVDHDVLDGPRRCPCGRRDGDGRILLLDRHSRQVGRQSSVRAGTVEYPSIDAHMEMGLGERSVEVLSRREWCPMVPHLHADEVLQKMGSSDAAMLYSGRPRSKAVAASIFMLAASKTARDAAGSGRKAAFRICRMHTPGQTVGRKAAEIDFGLSYPNYCL</sequence>
<comment type="caution">
    <text evidence="1">The sequence shown here is derived from an EMBL/GenBank/DDBJ whole genome shotgun (WGS) entry which is preliminary data.</text>
</comment>
<reference evidence="1" key="1">
    <citation type="submission" date="2021-02" db="EMBL/GenBank/DDBJ databases">
        <authorList>
            <consortium name="DOE Joint Genome Institute"/>
            <person name="Ahrendt S."/>
            <person name="Looney B.P."/>
            <person name="Miyauchi S."/>
            <person name="Morin E."/>
            <person name="Drula E."/>
            <person name="Courty P.E."/>
            <person name="Chicoki N."/>
            <person name="Fauchery L."/>
            <person name="Kohler A."/>
            <person name="Kuo A."/>
            <person name="Labutti K."/>
            <person name="Pangilinan J."/>
            <person name="Lipzen A."/>
            <person name="Riley R."/>
            <person name="Andreopoulos W."/>
            <person name="He G."/>
            <person name="Johnson J."/>
            <person name="Barry K.W."/>
            <person name="Grigoriev I.V."/>
            <person name="Nagy L."/>
            <person name="Hibbett D."/>
            <person name="Henrissat B."/>
            <person name="Matheny P.B."/>
            <person name="Labbe J."/>
            <person name="Martin F."/>
        </authorList>
    </citation>
    <scope>NUCLEOTIDE SEQUENCE</scope>
    <source>
        <strain evidence="1">FP105234-sp</strain>
    </source>
</reference>
<keyword evidence="2" id="KW-1185">Reference proteome</keyword>
<evidence type="ECO:0000313" key="1">
    <source>
        <dbReference type="EMBL" id="KAI0047001.1"/>
    </source>
</evidence>
<protein>
    <submittedName>
        <fullName evidence="1">Uncharacterized protein</fullName>
    </submittedName>
</protein>
<organism evidence="1 2">
    <name type="scientific">Auriscalpium vulgare</name>
    <dbReference type="NCBI Taxonomy" id="40419"/>
    <lineage>
        <taxon>Eukaryota</taxon>
        <taxon>Fungi</taxon>
        <taxon>Dikarya</taxon>
        <taxon>Basidiomycota</taxon>
        <taxon>Agaricomycotina</taxon>
        <taxon>Agaricomycetes</taxon>
        <taxon>Russulales</taxon>
        <taxon>Auriscalpiaceae</taxon>
        <taxon>Auriscalpium</taxon>
    </lineage>
</organism>
<accession>A0ACB8RTB7</accession>
<reference evidence="1" key="2">
    <citation type="journal article" date="2022" name="New Phytol.">
        <title>Evolutionary transition to the ectomycorrhizal habit in the genomes of a hyperdiverse lineage of mushroom-forming fungi.</title>
        <authorList>
            <person name="Looney B."/>
            <person name="Miyauchi S."/>
            <person name="Morin E."/>
            <person name="Drula E."/>
            <person name="Courty P.E."/>
            <person name="Kohler A."/>
            <person name="Kuo A."/>
            <person name="LaButti K."/>
            <person name="Pangilinan J."/>
            <person name="Lipzen A."/>
            <person name="Riley R."/>
            <person name="Andreopoulos W."/>
            <person name="He G."/>
            <person name="Johnson J."/>
            <person name="Nolan M."/>
            <person name="Tritt A."/>
            <person name="Barry K.W."/>
            <person name="Grigoriev I.V."/>
            <person name="Nagy L.G."/>
            <person name="Hibbett D."/>
            <person name="Henrissat B."/>
            <person name="Matheny P.B."/>
            <person name="Labbe J."/>
            <person name="Martin F.M."/>
        </authorList>
    </citation>
    <scope>NUCLEOTIDE SEQUENCE</scope>
    <source>
        <strain evidence="1">FP105234-sp</strain>
    </source>
</reference>
<evidence type="ECO:0000313" key="2">
    <source>
        <dbReference type="Proteomes" id="UP000814033"/>
    </source>
</evidence>